<evidence type="ECO:0000256" key="1">
    <source>
        <dbReference type="ARBA" id="ARBA00022676"/>
    </source>
</evidence>
<dbReference type="GO" id="GO:0009244">
    <property type="term" value="P:lipopolysaccharide core region biosynthetic process"/>
    <property type="evidence" value="ECO:0007669"/>
    <property type="project" value="TreeGrafter"/>
</dbReference>
<dbReference type="Gene3D" id="3.40.50.2000">
    <property type="entry name" value="Glycogen Phosphorylase B"/>
    <property type="match status" value="2"/>
</dbReference>
<dbReference type="OrthoDB" id="9797795at2"/>
<reference evidence="4" key="1">
    <citation type="submission" date="2016-07" db="EMBL/GenBank/DDBJ databases">
        <authorList>
            <person name="Florea S."/>
            <person name="Webb J.S."/>
            <person name="Jaromczyk J."/>
            <person name="Schardl C.L."/>
        </authorList>
    </citation>
    <scope>NUCLEOTIDE SEQUENCE [LARGE SCALE GENOMIC DNA]</scope>
    <source>
        <strain evidence="4">MV-1</strain>
    </source>
</reference>
<dbReference type="GO" id="GO:0008713">
    <property type="term" value="F:ADP-heptose-lipopolysaccharide heptosyltransferase activity"/>
    <property type="evidence" value="ECO:0007669"/>
    <property type="project" value="TreeGrafter"/>
</dbReference>
<organism evidence="3 4">
    <name type="scientific">Magnetovibrio blakemorei</name>
    <dbReference type="NCBI Taxonomy" id="28181"/>
    <lineage>
        <taxon>Bacteria</taxon>
        <taxon>Pseudomonadati</taxon>
        <taxon>Pseudomonadota</taxon>
        <taxon>Alphaproteobacteria</taxon>
        <taxon>Rhodospirillales</taxon>
        <taxon>Magnetovibrionaceae</taxon>
        <taxon>Magnetovibrio</taxon>
    </lineage>
</organism>
<dbReference type="RefSeq" id="WP_069958634.1">
    <property type="nucleotide sequence ID" value="NZ_MCGG01000046.1"/>
</dbReference>
<dbReference type="CDD" id="cd03789">
    <property type="entry name" value="GT9_LPS_heptosyltransferase"/>
    <property type="match status" value="1"/>
</dbReference>
<evidence type="ECO:0000313" key="3">
    <source>
        <dbReference type="EMBL" id="OEJ65697.1"/>
    </source>
</evidence>
<evidence type="ECO:0000313" key="4">
    <source>
        <dbReference type="Proteomes" id="UP000095347"/>
    </source>
</evidence>
<keyword evidence="4" id="KW-1185">Reference proteome</keyword>
<evidence type="ECO:0000256" key="2">
    <source>
        <dbReference type="ARBA" id="ARBA00022679"/>
    </source>
</evidence>
<dbReference type="SUPFAM" id="SSF53756">
    <property type="entry name" value="UDP-Glycosyltransferase/glycogen phosphorylase"/>
    <property type="match status" value="1"/>
</dbReference>
<dbReference type="PANTHER" id="PTHR30160:SF21">
    <property type="entry name" value="LIPOPOLYSACCHARIDE CORE HEPTOSYLTRANSFERASE OPSX"/>
    <property type="match status" value="1"/>
</dbReference>
<accession>A0A1E5Q608</accession>
<protein>
    <recommendedName>
        <fullName evidence="5">Glycosyl transferase</fullName>
    </recommendedName>
</protein>
<evidence type="ECO:0008006" key="5">
    <source>
        <dbReference type="Google" id="ProtNLM"/>
    </source>
</evidence>
<keyword evidence="2" id="KW-0808">Transferase</keyword>
<comment type="caution">
    <text evidence="3">The sequence shown here is derived from an EMBL/GenBank/DDBJ whole genome shotgun (WGS) entry which is preliminary data.</text>
</comment>
<dbReference type="Pfam" id="PF01075">
    <property type="entry name" value="Glyco_transf_9"/>
    <property type="match status" value="1"/>
</dbReference>
<dbReference type="PANTHER" id="PTHR30160">
    <property type="entry name" value="TETRAACYLDISACCHARIDE 4'-KINASE-RELATED"/>
    <property type="match status" value="1"/>
</dbReference>
<dbReference type="AlphaFoldDB" id="A0A1E5Q608"/>
<gene>
    <name evidence="3" type="ORF">BEN30_13710</name>
</gene>
<keyword evidence="1" id="KW-0328">Glycosyltransferase</keyword>
<dbReference type="GO" id="GO:0005829">
    <property type="term" value="C:cytosol"/>
    <property type="evidence" value="ECO:0007669"/>
    <property type="project" value="TreeGrafter"/>
</dbReference>
<sequence>MSRILFITSNRLGDAVLSTGLLAHLLGQYPGAKVTVVCGPVPAGLFVGVPGLERVIELPKRKHSLHWWDMWRACIGTCWDVVVDLRNAPLSYALLAKRQIHLGKANKRFVHRVTAMGSLVGLSTNPPAPTLWTLPENDQAAVQLIPDGAPVLAMGPTANWIGKTWQASRFVDLALRLTAPDGILPGGRIAVMAHSSELHMAQPVLDALPPERTLNLVGEIPLATVAACLRRAAFYVGNDSGLMHMAAAADIPTLGLFGPSREEHYGPWAHAGSDKAHAVRGDKRYEDVFPVDYDYRNTPSLMGDLSVDRVEQAARSLWSHLT</sequence>
<dbReference type="InterPro" id="IPR002201">
    <property type="entry name" value="Glyco_trans_9"/>
</dbReference>
<dbReference type="STRING" id="28181.BEN30_13710"/>
<name>A0A1E5Q608_9PROT</name>
<dbReference type="Proteomes" id="UP000095347">
    <property type="component" value="Unassembled WGS sequence"/>
</dbReference>
<dbReference type="InterPro" id="IPR051199">
    <property type="entry name" value="LPS_LOS_Heptosyltrfase"/>
</dbReference>
<proteinExistence type="predicted"/>
<dbReference type="EMBL" id="MCGG01000046">
    <property type="protein sequence ID" value="OEJ65697.1"/>
    <property type="molecule type" value="Genomic_DNA"/>
</dbReference>